<sequence length="41" mass="4609">MTDFGNLVVFIPVFAVVGFMLGGLWNDISKENKREEINHGN</sequence>
<evidence type="ECO:0000313" key="2">
    <source>
        <dbReference type="EMBL" id="MFC4409440.1"/>
    </source>
</evidence>
<name>A0ABV8X1T0_9LACT</name>
<protein>
    <submittedName>
        <fullName evidence="2">Uncharacterized protein</fullName>
    </submittedName>
</protein>
<dbReference type="RefSeq" id="WP_378152177.1">
    <property type="nucleotide sequence ID" value="NZ_JBHSEC010000002.1"/>
</dbReference>
<keyword evidence="1" id="KW-1133">Transmembrane helix</keyword>
<keyword evidence="1" id="KW-0812">Transmembrane</keyword>
<reference evidence="3" key="1">
    <citation type="journal article" date="2019" name="Int. J. Syst. Evol. Microbiol.">
        <title>The Global Catalogue of Microorganisms (GCM) 10K type strain sequencing project: providing services to taxonomists for standard genome sequencing and annotation.</title>
        <authorList>
            <consortium name="The Broad Institute Genomics Platform"/>
            <consortium name="The Broad Institute Genome Sequencing Center for Infectious Disease"/>
            <person name="Wu L."/>
            <person name="Ma J."/>
        </authorList>
    </citation>
    <scope>NUCLEOTIDE SEQUENCE [LARGE SCALE GENOMIC DNA]</scope>
    <source>
        <strain evidence="3">CCUG 59778</strain>
    </source>
</reference>
<keyword evidence="1" id="KW-0472">Membrane</keyword>
<keyword evidence="3" id="KW-1185">Reference proteome</keyword>
<dbReference type="EMBL" id="JBHSEC010000002">
    <property type="protein sequence ID" value="MFC4409440.1"/>
    <property type="molecule type" value="Genomic_DNA"/>
</dbReference>
<feature type="transmembrane region" description="Helical" evidence="1">
    <location>
        <begin position="6"/>
        <end position="25"/>
    </location>
</feature>
<evidence type="ECO:0000256" key="1">
    <source>
        <dbReference type="SAM" id="Phobius"/>
    </source>
</evidence>
<evidence type="ECO:0000313" key="3">
    <source>
        <dbReference type="Proteomes" id="UP001595817"/>
    </source>
</evidence>
<accession>A0ABV8X1T0</accession>
<dbReference type="Proteomes" id="UP001595817">
    <property type="component" value="Unassembled WGS sequence"/>
</dbReference>
<comment type="caution">
    <text evidence="2">The sequence shown here is derived from an EMBL/GenBank/DDBJ whole genome shotgun (WGS) entry which is preliminary data.</text>
</comment>
<organism evidence="2 3">
    <name type="scientific">Chungangia koreensis</name>
    <dbReference type="NCBI Taxonomy" id="752657"/>
    <lineage>
        <taxon>Bacteria</taxon>
        <taxon>Bacillati</taxon>
        <taxon>Bacillota</taxon>
        <taxon>Bacilli</taxon>
        <taxon>Lactobacillales</taxon>
        <taxon>Chungangia</taxon>
    </lineage>
</organism>
<gene>
    <name evidence="2" type="ORF">ACFOZY_03200</name>
</gene>
<proteinExistence type="predicted"/>